<dbReference type="EMBL" id="CP066775">
    <property type="protein sequence ID" value="QQL49374.1"/>
    <property type="molecule type" value="Genomic_DNA"/>
</dbReference>
<dbReference type="RefSeq" id="WP_157524491.1">
    <property type="nucleotide sequence ID" value="NZ_CP066775.1"/>
</dbReference>
<evidence type="ECO:0008006" key="3">
    <source>
        <dbReference type="Google" id="ProtNLM"/>
    </source>
</evidence>
<protein>
    <recommendedName>
        <fullName evidence="3">Lipoprotein</fullName>
    </recommendedName>
</protein>
<dbReference type="AlphaFoldDB" id="A0A6I4HZ62"/>
<dbReference type="KEGG" id="mgik:GO620_014545"/>
<gene>
    <name evidence="1" type="ORF">GO620_014545</name>
</gene>
<evidence type="ECO:0000313" key="2">
    <source>
        <dbReference type="Proteomes" id="UP000429232"/>
    </source>
</evidence>
<sequence>MKKHKPIPSIIAATTVFFACIWVSCSQPKTTATDKPKQDTAMVTKADTSHLVGMWLDEDIKTDNGDQVAYQIVTKGPKTYIQVITFKEKKLSVNDNPEIGPSAMEVRKEKNKYISIENSKDVYLIENSGDLLIYDVTGFIAKCKRML</sequence>
<accession>A0A6I4HZ62</accession>
<evidence type="ECO:0000313" key="1">
    <source>
        <dbReference type="EMBL" id="QQL49374.1"/>
    </source>
</evidence>
<reference evidence="1 2" key="1">
    <citation type="submission" date="2020-12" db="EMBL/GenBank/DDBJ databases">
        <title>HMF7856_wgs.fasta genome submission.</title>
        <authorList>
            <person name="Kang H."/>
            <person name="Kim H."/>
            <person name="Joh K."/>
        </authorList>
    </citation>
    <scope>NUCLEOTIDE SEQUENCE [LARGE SCALE GENOMIC DNA]</scope>
    <source>
        <strain evidence="1 2">HMF7856</strain>
    </source>
</reference>
<dbReference type="PROSITE" id="PS51257">
    <property type="entry name" value="PROKAR_LIPOPROTEIN"/>
    <property type="match status" value="1"/>
</dbReference>
<organism evidence="1 2">
    <name type="scientific">Mucilaginibacter ginkgonis</name>
    <dbReference type="NCBI Taxonomy" id="2682091"/>
    <lineage>
        <taxon>Bacteria</taxon>
        <taxon>Pseudomonadati</taxon>
        <taxon>Bacteroidota</taxon>
        <taxon>Sphingobacteriia</taxon>
        <taxon>Sphingobacteriales</taxon>
        <taxon>Sphingobacteriaceae</taxon>
        <taxon>Mucilaginibacter</taxon>
    </lineage>
</organism>
<proteinExistence type="predicted"/>
<keyword evidence="2" id="KW-1185">Reference proteome</keyword>
<dbReference type="Proteomes" id="UP000429232">
    <property type="component" value="Chromosome"/>
</dbReference>
<name>A0A6I4HZ62_9SPHI</name>